<evidence type="ECO:0000313" key="4">
    <source>
        <dbReference type="EMBL" id="GKX30239.1"/>
    </source>
</evidence>
<dbReference type="Gene3D" id="3.90.640.20">
    <property type="entry name" value="Heat-shock cognate protein, ATPase"/>
    <property type="match status" value="1"/>
</dbReference>
<evidence type="ECO:0000313" key="5">
    <source>
        <dbReference type="Proteomes" id="UP001144256"/>
    </source>
</evidence>
<keyword evidence="1" id="KW-0472">Membrane</keyword>
<dbReference type="Gene3D" id="3.30.565.40">
    <property type="entry name" value="Fervidobacterium nodosum Rt17-B1 like"/>
    <property type="match status" value="1"/>
</dbReference>
<dbReference type="EMBL" id="BRLB01000008">
    <property type="protein sequence ID" value="GKX30239.1"/>
    <property type="molecule type" value="Genomic_DNA"/>
</dbReference>
<keyword evidence="1" id="KW-0812">Transmembrane</keyword>
<dbReference type="AlphaFoldDB" id="A0A9W5YBU4"/>
<name>A0A9W5YBU4_9FIRM</name>
<protein>
    <submittedName>
        <fullName evidence="4">Anti-sigma-V factor RsiV</fullName>
    </submittedName>
</protein>
<dbReference type="InterPro" id="IPR021729">
    <property type="entry name" value="DUF3298"/>
</dbReference>
<evidence type="ECO:0000259" key="2">
    <source>
        <dbReference type="Pfam" id="PF11738"/>
    </source>
</evidence>
<dbReference type="Pfam" id="PF11738">
    <property type="entry name" value="DUF3298"/>
    <property type="match status" value="1"/>
</dbReference>
<dbReference type="Pfam" id="PF13739">
    <property type="entry name" value="PdaC"/>
    <property type="match status" value="1"/>
</dbReference>
<dbReference type="Proteomes" id="UP001144256">
    <property type="component" value="Unassembled WGS sequence"/>
</dbReference>
<reference evidence="4" key="1">
    <citation type="submission" date="2022-06" db="EMBL/GenBank/DDBJ databases">
        <title>Vallitalea longa sp. nov., an anaerobic bacterium isolated from marine sediment.</title>
        <authorList>
            <person name="Hirano S."/>
            <person name="Terahara T."/>
            <person name="Mori K."/>
            <person name="Hamada M."/>
            <person name="Matsumoto R."/>
            <person name="Kobayashi T."/>
        </authorList>
    </citation>
    <scope>NUCLEOTIDE SEQUENCE</scope>
    <source>
        <strain evidence="4">SH18-1</strain>
    </source>
</reference>
<feature type="domain" description="DUF3298" evidence="2">
    <location>
        <begin position="211"/>
        <end position="287"/>
    </location>
</feature>
<gene>
    <name evidence="4" type="ORF">SH1V18_27190</name>
</gene>
<evidence type="ECO:0000259" key="3">
    <source>
        <dbReference type="Pfam" id="PF13739"/>
    </source>
</evidence>
<accession>A0A9W5YBU4</accession>
<proteinExistence type="predicted"/>
<dbReference type="InterPro" id="IPR025303">
    <property type="entry name" value="PdaC"/>
</dbReference>
<feature type="transmembrane region" description="Helical" evidence="1">
    <location>
        <begin position="46"/>
        <end position="64"/>
    </location>
</feature>
<feature type="domain" description="Deacetylase PdaC" evidence="3">
    <location>
        <begin position="93"/>
        <end position="180"/>
    </location>
</feature>
<organism evidence="4 5">
    <name type="scientific">Vallitalea longa</name>
    <dbReference type="NCBI Taxonomy" id="2936439"/>
    <lineage>
        <taxon>Bacteria</taxon>
        <taxon>Bacillati</taxon>
        <taxon>Bacillota</taxon>
        <taxon>Clostridia</taxon>
        <taxon>Lachnospirales</taxon>
        <taxon>Vallitaleaceae</taxon>
        <taxon>Vallitalea</taxon>
    </lineage>
</organism>
<keyword evidence="5" id="KW-1185">Reference proteome</keyword>
<dbReference type="RefSeq" id="WP_281816247.1">
    <property type="nucleotide sequence ID" value="NZ_BRLB01000008.1"/>
</dbReference>
<keyword evidence="1" id="KW-1133">Transmembrane helix</keyword>
<dbReference type="InterPro" id="IPR037126">
    <property type="entry name" value="PdaC/RsiV-like_sf"/>
</dbReference>
<sequence length="288" mass="33627">MENKLYKMKQEYENITIPKELNDIVEKTIEETTRKVIRREMIFNRGFKAVGATFLICILFIFVLNTNKTLAKTISNLPIIGRVARVLTFVDYKYENDSITENVVIPRVDGLNDVDLQDKINTEIKNKMDEQIKEAEKRAEEYKEAYFETGGTQENYKPIKFEIDYEKKYNDESILSFIIYHNETLAPAYSGSYYYNIDLTTDKEMTLEDVLGKDYMTRANESIEKQIKKLLENPPKDRHYGFFKGESGFKSIKEDQGFFINSNQKVVIVFDKYEIADGATGKLEFIID</sequence>
<comment type="caution">
    <text evidence="4">The sequence shown here is derived from an EMBL/GenBank/DDBJ whole genome shotgun (WGS) entry which is preliminary data.</text>
</comment>
<evidence type="ECO:0000256" key="1">
    <source>
        <dbReference type="SAM" id="Phobius"/>
    </source>
</evidence>